<dbReference type="Gene3D" id="1.25.40.900">
    <property type="match status" value="1"/>
</dbReference>
<dbReference type="EMBL" id="CP017141">
    <property type="protein sequence ID" value="AOM80896.1"/>
    <property type="molecule type" value="Genomic_DNA"/>
</dbReference>
<dbReference type="PROSITE" id="PS51257">
    <property type="entry name" value="PROKAR_LIPOPROTEIN"/>
    <property type="match status" value="1"/>
</dbReference>
<dbReference type="Gene3D" id="1.25.40.390">
    <property type="match status" value="1"/>
</dbReference>
<gene>
    <name evidence="9" type="ORF">BFS30_19725</name>
</gene>
<dbReference type="Gene3D" id="2.20.20.130">
    <property type="match status" value="1"/>
</dbReference>
<evidence type="ECO:0000256" key="1">
    <source>
        <dbReference type="ARBA" id="ARBA00004442"/>
    </source>
</evidence>
<comment type="subcellular location">
    <subcellularLocation>
        <location evidence="1">Cell outer membrane</location>
    </subcellularLocation>
</comment>
<dbReference type="AlphaFoldDB" id="A0A1D7QQG0"/>
<dbReference type="InterPro" id="IPR011990">
    <property type="entry name" value="TPR-like_helical_dom_sf"/>
</dbReference>
<feature type="domain" description="RagB/SusD" evidence="7">
    <location>
        <begin position="341"/>
        <end position="458"/>
    </location>
</feature>
<accession>A0A1D7QQG0</accession>
<evidence type="ECO:0000256" key="5">
    <source>
        <dbReference type="ARBA" id="ARBA00023237"/>
    </source>
</evidence>
<dbReference type="PROSITE" id="PS50005">
    <property type="entry name" value="TPR"/>
    <property type="match status" value="1"/>
</dbReference>
<sequence>MKKYEIIYLLICGIALFSCEKSFLDKKPDQALLVPSTLADFQMILDAPVFGDSPGINEISCGDFSISDAAFLRLTVLEQNAYLWKKNAFAGMPIVVEWYKAYQQVFSANVVLEGLKQMNDPSKESPDFNRLKATAWFYRALAFYELAGSFAKPYDPETARNDPGIPIRLISDVKVKSKRGTVQGTYDQILNDLKQAAYLLPETTLNKNRPTKCAAFALLSRVYLSMGNYNQALVYANEALKMNNKLLDYNELNKNAVGNVFPSPLPNGNHEVIFYRKLPLYSFPAVSPAAALDLDLYQSYADKDLRKLIFFRDRGNDVYTFRGNYSGTMTSSLFGGLATNELYLNKAECLARKNDVDGALESLNTLLKNRWERESFLPLKAEDSEECLKLILIERKKELVARGLRWSDLRRLNKDSRFAVTLRREINGVTYQLLPDDNRYVFPLPDNEITGPEMPQNP</sequence>
<protein>
    <submittedName>
        <fullName evidence="9">Uncharacterized protein</fullName>
    </submittedName>
</protein>
<evidence type="ECO:0000256" key="6">
    <source>
        <dbReference type="PROSITE-ProRule" id="PRU00339"/>
    </source>
</evidence>
<evidence type="ECO:0000256" key="3">
    <source>
        <dbReference type="ARBA" id="ARBA00022729"/>
    </source>
</evidence>
<dbReference type="Pfam" id="PF07980">
    <property type="entry name" value="SusD_RagB"/>
    <property type="match status" value="1"/>
</dbReference>
<dbReference type="SUPFAM" id="SSF48452">
    <property type="entry name" value="TPR-like"/>
    <property type="match status" value="1"/>
</dbReference>
<reference evidence="9 10" key="1">
    <citation type="submission" date="2016-08" db="EMBL/GenBank/DDBJ databases">
        <authorList>
            <person name="Seilhamer J.J."/>
        </authorList>
    </citation>
    <scope>NUCLEOTIDE SEQUENCE [LARGE SCALE GENOMIC DNA]</scope>
    <source>
        <strain evidence="9 10">DX4</strain>
    </source>
</reference>
<dbReference type="GO" id="GO:0009279">
    <property type="term" value="C:cell outer membrane"/>
    <property type="evidence" value="ECO:0007669"/>
    <property type="project" value="UniProtKB-SubCell"/>
</dbReference>
<dbReference type="KEGG" id="psty:BFS30_19725"/>
<evidence type="ECO:0000256" key="2">
    <source>
        <dbReference type="ARBA" id="ARBA00006275"/>
    </source>
</evidence>
<evidence type="ECO:0000313" key="9">
    <source>
        <dbReference type="EMBL" id="AOM80896.1"/>
    </source>
</evidence>
<dbReference type="InterPro" id="IPR019734">
    <property type="entry name" value="TPR_rpt"/>
</dbReference>
<keyword evidence="3" id="KW-0732">Signal</keyword>
<evidence type="ECO:0000256" key="4">
    <source>
        <dbReference type="ARBA" id="ARBA00023136"/>
    </source>
</evidence>
<comment type="similarity">
    <text evidence="2">Belongs to the SusD family.</text>
</comment>
<name>A0A1D7QQG0_9SPHI</name>
<keyword evidence="10" id="KW-1185">Reference proteome</keyword>
<feature type="repeat" description="TPR" evidence="6">
    <location>
        <begin position="213"/>
        <end position="246"/>
    </location>
</feature>
<evidence type="ECO:0000313" key="10">
    <source>
        <dbReference type="Proteomes" id="UP000094313"/>
    </source>
</evidence>
<dbReference type="InterPro" id="IPR012944">
    <property type="entry name" value="SusD_RagB_dom"/>
</dbReference>
<dbReference type="RefSeq" id="WP_069382550.1">
    <property type="nucleotide sequence ID" value="NZ_CP017141.1"/>
</dbReference>
<feature type="domain" description="SusD-like N-terminal" evidence="8">
    <location>
        <begin position="23"/>
        <end position="224"/>
    </location>
</feature>
<keyword evidence="4" id="KW-0472">Membrane</keyword>
<keyword evidence="6" id="KW-0802">TPR repeat</keyword>
<evidence type="ECO:0000259" key="7">
    <source>
        <dbReference type="Pfam" id="PF07980"/>
    </source>
</evidence>
<dbReference type="InterPro" id="IPR033985">
    <property type="entry name" value="SusD-like_N"/>
</dbReference>
<organism evidence="9 10">
    <name type="scientific">Pedobacter steynii</name>
    <dbReference type="NCBI Taxonomy" id="430522"/>
    <lineage>
        <taxon>Bacteria</taxon>
        <taxon>Pseudomonadati</taxon>
        <taxon>Bacteroidota</taxon>
        <taxon>Sphingobacteriia</taxon>
        <taxon>Sphingobacteriales</taxon>
        <taxon>Sphingobacteriaceae</taxon>
        <taxon>Pedobacter</taxon>
    </lineage>
</organism>
<proteinExistence type="inferred from homology"/>
<dbReference type="Pfam" id="PF14322">
    <property type="entry name" value="SusD-like_3"/>
    <property type="match status" value="1"/>
</dbReference>
<dbReference type="Proteomes" id="UP000094313">
    <property type="component" value="Chromosome"/>
</dbReference>
<keyword evidence="5" id="KW-0998">Cell outer membrane</keyword>
<evidence type="ECO:0000259" key="8">
    <source>
        <dbReference type="Pfam" id="PF14322"/>
    </source>
</evidence>